<dbReference type="SMART" id="SM00612">
    <property type="entry name" value="Kelch"/>
    <property type="match status" value="2"/>
</dbReference>
<reference evidence="1 2" key="1">
    <citation type="submission" date="2024-02" db="EMBL/GenBank/DDBJ databases">
        <authorList>
            <person name="Vignale AGUSTIN F."/>
            <person name="Sosa J E."/>
            <person name="Modenutti C."/>
        </authorList>
    </citation>
    <scope>NUCLEOTIDE SEQUENCE [LARGE SCALE GENOMIC DNA]</scope>
</reference>
<dbReference type="Proteomes" id="UP001642360">
    <property type="component" value="Unassembled WGS sequence"/>
</dbReference>
<dbReference type="InterPro" id="IPR006652">
    <property type="entry name" value="Kelch_1"/>
</dbReference>
<comment type="caution">
    <text evidence="1">The sequence shown here is derived from an EMBL/GenBank/DDBJ whole genome shotgun (WGS) entry which is preliminary data.</text>
</comment>
<dbReference type="AlphaFoldDB" id="A0ABC8TYR6"/>
<evidence type="ECO:0000313" key="1">
    <source>
        <dbReference type="EMBL" id="CAK9174647.1"/>
    </source>
</evidence>
<dbReference type="EMBL" id="CAUOFW020006391">
    <property type="protein sequence ID" value="CAK9174647.1"/>
    <property type="molecule type" value="Genomic_DNA"/>
</dbReference>
<dbReference type="Gene3D" id="2.120.10.80">
    <property type="entry name" value="Kelch-type beta propeller"/>
    <property type="match status" value="1"/>
</dbReference>
<name>A0ABC8TYR6_9AQUA</name>
<accession>A0ABC8TYR6</accession>
<dbReference type="PANTHER" id="PTHR46407">
    <property type="entry name" value="OS02G0208700 PROTEIN"/>
    <property type="match status" value="1"/>
</dbReference>
<proteinExistence type="predicted"/>
<dbReference type="InterPro" id="IPR015915">
    <property type="entry name" value="Kelch-typ_b-propeller"/>
</dbReference>
<protein>
    <submittedName>
        <fullName evidence="1">Uncharacterized protein</fullName>
    </submittedName>
</protein>
<dbReference type="PANTHER" id="PTHR46407:SF3">
    <property type="entry name" value="OS02G0208700 PROTEIN"/>
    <property type="match status" value="1"/>
</dbReference>
<gene>
    <name evidence="1" type="ORF">ILEXP_LOCUS44396</name>
</gene>
<sequence>MELPEFRQCRKVADVNQRVIVMAQARVDSTHNHAFMKYMTIPVYRLTVYEEKTGGWSELPPVPGFSDGLPMFCHLAALGLNLVVIGGWNPVTWEVSNAVFIYNFLSAKWRRGTDMPGGHRSFYACASNSDRTVFIAGGHDCNKNALRSVMMYDVTKDEWVQLPDMARERDECKGVFHCGKFHVVGGYPTEMQGCFERSAEAFDVATWQWDQVQDDFLETATCPLTCTDGGDERLFMCRAGDVSVLQSSTWQVVAELPTEVQRITFVTAWPDKMLVIGCTRFDESHRVYVMGLKNHKWTKLEAPEEYYGHVQSASCLEI</sequence>
<dbReference type="SUPFAM" id="SSF117281">
    <property type="entry name" value="Kelch motif"/>
    <property type="match status" value="1"/>
</dbReference>
<evidence type="ECO:0000313" key="2">
    <source>
        <dbReference type="Proteomes" id="UP001642360"/>
    </source>
</evidence>
<keyword evidence="2" id="KW-1185">Reference proteome</keyword>
<organism evidence="1 2">
    <name type="scientific">Ilex paraguariensis</name>
    <name type="common">yerba mate</name>
    <dbReference type="NCBI Taxonomy" id="185542"/>
    <lineage>
        <taxon>Eukaryota</taxon>
        <taxon>Viridiplantae</taxon>
        <taxon>Streptophyta</taxon>
        <taxon>Embryophyta</taxon>
        <taxon>Tracheophyta</taxon>
        <taxon>Spermatophyta</taxon>
        <taxon>Magnoliopsida</taxon>
        <taxon>eudicotyledons</taxon>
        <taxon>Gunneridae</taxon>
        <taxon>Pentapetalae</taxon>
        <taxon>asterids</taxon>
        <taxon>campanulids</taxon>
        <taxon>Aquifoliales</taxon>
        <taxon>Aquifoliaceae</taxon>
        <taxon>Ilex</taxon>
    </lineage>
</organism>
<dbReference type="Pfam" id="PF01344">
    <property type="entry name" value="Kelch_1"/>
    <property type="match status" value="2"/>
</dbReference>
<dbReference type="InterPro" id="IPR044595">
    <property type="entry name" value="KMD1-4"/>
</dbReference>